<dbReference type="EMBL" id="CP001646">
    <property type="protein sequence ID" value="ACS66101.1"/>
    <property type="molecule type" value="Genomic_DNA"/>
</dbReference>
<sequence>MKDTGTSLQDLGYTAEQVQAIKRQYTAAQIQGIMRLANFRRQPVGVAMGFVTTLPISKGDPSDRGI</sequence>
<dbReference type="AlphaFoldDB" id="C6BPH7"/>
<accession>C6BPH7</accession>
<keyword evidence="1" id="KW-0614">Plasmid</keyword>
<gene>
    <name evidence="1" type="ordered locus">Rpic12D_4867</name>
</gene>
<reference evidence="1" key="1">
    <citation type="submission" date="2009-06" db="EMBL/GenBank/DDBJ databases">
        <title>Complete sequence plasmid 1 of Ralstonia pickettii 12D.</title>
        <authorList>
            <consortium name="US DOE Joint Genome Institute"/>
            <person name="Lucas S."/>
            <person name="Copeland A."/>
            <person name="Lapidus A."/>
            <person name="Glavina del Rio T."/>
            <person name="Dalin E."/>
            <person name="Tice H."/>
            <person name="Bruce D."/>
            <person name="Goodwin L."/>
            <person name="Pitluck S."/>
            <person name="Sims D."/>
            <person name="Meincke L."/>
            <person name="Brettin T."/>
            <person name="Detter J.C."/>
            <person name="Han C."/>
            <person name="Larimer F."/>
            <person name="Land M."/>
            <person name="Hauser L."/>
            <person name="Kyrpides N."/>
            <person name="Ovchinnikova G."/>
            <person name="Marsh T."/>
            <person name="Richardson P."/>
        </authorList>
    </citation>
    <scope>NUCLEOTIDE SEQUENCE [LARGE SCALE GENOMIC DNA]</scope>
    <source>
        <plasmid evidence="1">12D</plasmid>
        <plasmid evidence="1">pRp12D01</plasmid>
    </source>
</reference>
<protein>
    <submittedName>
        <fullName evidence="1">Uncharacterized protein</fullName>
    </submittedName>
</protein>
<organism evidence="1">
    <name type="scientific">Ralstonia pickettii (strain 12D)</name>
    <dbReference type="NCBI Taxonomy" id="428406"/>
    <lineage>
        <taxon>Bacteria</taxon>
        <taxon>Pseudomonadati</taxon>
        <taxon>Pseudomonadota</taxon>
        <taxon>Betaproteobacteria</taxon>
        <taxon>Burkholderiales</taxon>
        <taxon>Burkholderiaceae</taxon>
        <taxon>Ralstonia</taxon>
    </lineage>
</organism>
<dbReference type="KEGG" id="rpf:Rpic12D_4867"/>
<dbReference type="HOGENOM" id="CLU_2828133_0_0_4"/>
<proteinExistence type="predicted"/>
<name>C6BPH7_RALP1</name>
<evidence type="ECO:0000313" key="1">
    <source>
        <dbReference type="EMBL" id="ACS66101.1"/>
    </source>
</evidence>
<geneLocation type="plasmid" evidence="1">
    <name>pRp12D01</name>
</geneLocation>